<dbReference type="Proteomes" id="UP000235914">
    <property type="component" value="Unassembled WGS sequence"/>
</dbReference>
<gene>
    <name evidence="1" type="ORF">CXU09_10460</name>
</gene>
<dbReference type="AlphaFoldDB" id="A0AAP8NJX0"/>
<reference evidence="1 2" key="1">
    <citation type="journal article" date="2017" name="BMC Genomics">
        <title>Genome sequencing of 39 Akkermansia muciniphila isolates reveals its population structure, genomic and functional diverisity, and global distribution in mammalian gut microbiotas.</title>
        <authorList>
            <person name="Guo X."/>
            <person name="Li S."/>
            <person name="Zhang J."/>
            <person name="Wu F."/>
            <person name="Li X."/>
            <person name="Wu D."/>
            <person name="Zhang M."/>
            <person name="Ou Z."/>
            <person name="Jie Z."/>
            <person name="Yan Q."/>
            <person name="Li P."/>
            <person name="Yi J."/>
            <person name="Peng Y."/>
        </authorList>
    </citation>
    <scope>NUCLEOTIDE SEQUENCE [LARGE SCALE GENOMIC DNA]</scope>
    <source>
        <strain evidence="1 2">GP43</strain>
    </source>
</reference>
<evidence type="ECO:0000313" key="1">
    <source>
        <dbReference type="EMBL" id="PNC54012.1"/>
    </source>
</evidence>
<proteinExistence type="predicted"/>
<protein>
    <submittedName>
        <fullName evidence="1">Uncharacterized protein</fullName>
    </submittedName>
</protein>
<comment type="caution">
    <text evidence="1">The sequence shown here is derived from an EMBL/GenBank/DDBJ whole genome shotgun (WGS) entry which is preliminary data.</text>
</comment>
<accession>A0AAP8NJX0</accession>
<name>A0AAP8NJX0_9BACT</name>
<organism evidence="1 2">
    <name type="scientific">Akkermansia muciniphila</name>
    <dbReference type="NCBI Taxonomy" id="239935"/>
    <lineage>
        <taxon>Bacteria</taxon>
        <taxon>Pseudomonadati</taxon>
        <taxon>Verrucomicrobiota</taxon>
        <taxon>Verrucomicrobiia</taxon>
        <taxon>Verrucomicrobiales</taxon>
        <taxon>Akkermansiaceae</taxon>
        <taxon>Akkermansia</taxon>
    </lineage>
</organism>
<evidence type="ECO:0000313" key="2">
    <source>
        <dbReference type="Proteomes" id="UP000235914"/>
    </source>
</evidence>
<sequence length="88" mass="10303">MTVTPSFHQQGGLLPPCCKSDLLRDKQKFFQKKKRGIWKHAFPSVPRICSRRRGKRNHLSHHLKALMEQTDVVPTRNQIAITSKYHKK</sequence>
<dbReference type="EMBL" id="PJKN01000006">
    <property type="protein sequence ID" value="PNC54012.1"/>
    <property type="molecule type" value="Genomic_DNA"/>
</dbReference>